<evidence type="ECO:0000256" key="4">
    <source>
        <dbReference type="NCBIfam" id="TIGR00152"/>
    </source>
</evidence>
<dbReference type="SUPFAM" id="SSF52540">
    <property type="entry name" value="P-loop containing nucleoside triphosphate hydrolases"/>
    <property type="match status" value="1"/>
</dbReference>
<keyword evidence="3" id="KW-0808">Transferase</keyword>
<evidence type="ECO:0000256" key="3">
    <source>
        <dbReference type="HAMAP-Rule" id="MF_00376"/>
    </source>
</evidence>
<dbReference type="GO" id="GO:0004140">
    <property type="term" value="F:dephospho-CoA kinase activity"/>
    <property type="evidence" value="ECO:0007669"/>
    <property type="project" value="UniProtKB-UniRule"/>
</dbReference>
<dbReference type="PROSITE" id="PS51219">
    <property type="entry name" value="DPCK"/>
    <property type="match status" value="1"/>
</dbReference>
<dbReference type="PANTHER" id="PTHR10695:SF46">
    <property type="entry name" value="BIFUNCTIONAL COENZYME A SYNTHASE-RELATED"/>
    <property type="match status" value="1"/>
</dbReference>
<comment type="catalytic activity">
    <reaction evidence="3">
        <text>3'-dephospho-CoA + ATP = ADP + CoA + H(+)</text>
        <dbReference type="Rhea" id="RHEA:18245"/>
        <dbReference type="ChEBI" id="CHEBI:15378"/>
        <dbReference type="ChEBI" id="CHEBI:30616"/>
        <dbReference type="ChEBI" id="CHEBI:57287"/>
        <dbReference type="ChEBI" id="CHEBI:57328"/>
        <dbReference type="ChEBI" id="CHEBI:456216"/>
        <dbReference type="EC" id="2.7.1.24"/>
    </reaction>
</comment>
<dbReference type="Pfam" id="PF01121">
    <property type="entry name" value="CoaE"/>
    <property type="match status" value="1"/>
</dbReference>
<comment type="pathway">
    <text evidence="3">Cofactor biosynthesis; coenzyme A biosynthesis; CoA from (R)-pantothenate: step 5/5.</text>
</comment>
<protein>
    <recommendedName>
        <fullName evidence="3 4">Dephospho-CoA kinase</fullName>
        <ecNumber evidence="3 4">2.7.1.24</ecNumber>
    </recommendedName>
    <alternativeName>
        <fullName evidence="3">Dephosphocoenzyme A kinase</fullName>
    </alternativeName>
</protein>
<gene>
    <name evidence="3" type="primary">coaE</name>
    <name evidence="5" type="ORF">CYJ25_03140</name>
</gene>
<dbReference type="InterPro" id="IPR027417">
    <property type="entry name" value="P-loop_NTPase"/>
</dbReference>
<reference evidence="5 6" key="1">
    <citation type="submission" date="2017-12" db="EMBL/GenBank/DDBJ databases">
        <title>Phylogenetic diversity of female urinary microbiome.</title>
        <authorList>
            <person name="Thomas-White K."/>
            <person name="Wolfe A.J."/>
        </authorList>
    </citation>
    <scope>NUCLEOTIDE SEQUENCE [LARGE SCALE GENOMIC DNA]</scope>
    <source>
        <strain evidence="5 6">UMB0250</strain>
    </source>
</reference>
<dbReference type="NCBIfam" id="NF002879">
    <property type="entry name" value="PRK03333.1"/>
    <property type="match status" value="1"/>
</dbReference>
<evidence type="ECO:0000313" key="6">
    <source>
        <dbReference type="Proteomes" id="UP000234545"/>
    </source>
</evidence>
<dbReference type="GO" id="GO:0015937">
    <property type="term" value="P:coenzyme A biosynthetic process"/>
    <property type="evidence" value="ECO:0007669"/>
    <property type="project" value="UniProtKB-UniRule"/>
</dbReference>
<dbReference type="AlphaFoldDB" id="A0A2I1I601"/>
<keyword evidence="2 3" id="KW-0067">ATP-binding</keyword>
<evidence type="ECO:0000256" key="1">
    <source>
        <dbReference type="ARBA" id="ARBA00022741"/>
    </source>
</evidence>
<dbReference type="InterPro" id="IPR001977">
    <property type="entry name" value="Depp_CoAkinase"/>
</dbReference>
<dbReference type="PANTHER" id="PTHR10695">
    <property type="entry name" value="DEPHOSPHO-COA KINASE-RELATED"/>
    <property type="match status" value="1"/>
</dbReference>
<dbReference type="GO" id="GO:0005737">
    <property type="term" value="C:cytoplasm"/>
    <property type="evidence" value="ECO:0007669"/>
    <property type="project" value="UniProtKB-SubCell"/>
</dbReference>
<dbReference type="HAMAP" id="MF_00376">
    <property type="entry name" value="Dephospho_CoA_kinase"/>
    <property type="match status" value="1"/>
</dbReference>
<dbReference type="CDD" id="cd02022">
    <property type="entry name" value="DPCK"/>
    <property type="match status" value="1"/>
</dbReference>
<dbReference type="EC" id="2.7.1.24" evidence="3 4"/>
<dbReference type="GO" id="GO:0005524">
    <property type="term" value="F:ATP binding"/>
    <property type="evidence" value="ECO:0007669"/>
    <property type="project" value="UniProtKB-UniRule"/>
</dbReference>
<sequence length="228" mass="24306">MTQIHMGGASADLLRPFVIPTDRALLVGLSGGIGSGKSSVATAFASLGAVVADADAIAREVVELGSVGLRRIEEVFGDAILNDDGTLNRGALAQQVFTDASARKTLEAITHPLIAERSRQILSTAQPGNIALYDVPLLAEQHMHNQFDAVIMVDVPLDMRLSRLQARGMTIDEARKRIASQASSDERRAICHIWITNTGSLVDLQRLVATVHAQWLTNSGTTGSSTGR</sequence>
<organism evidence="5 6">
    <name type="scientific">Schaalia turicensis</name>
    <dbReference type="NCBI Taxonomy" id="131111"/>
    <lineage>
        <taxon>Bacteria</taxon>
        <taxon>Bacillati</taxon>
        <taxon>Actinomycetota</taxon>
        <taxon>Actinomycetes</taxon>
        <taxon>Actinomycetales</taxon>
        <taxon>Actinomycetaceae</taxon>
        <taxon>Schaalia</taxon>
    </lineage>
</organism>
<dbReference type="UniPathway" id="UPA00241">
    <property type="reaction ID" value="UER00356"/>
</dbReference>
<keyword evidence="3" id="KW-0963">Cytoplasm</keyword>
<accession>A0A2I1I601</accession>
<evidence type="ECO:0000313" key="5">
    <source>
        <dbReference type="EMBL" id="PKY66544.1"/>
    </source>
</evidence>
<keyword evidence="1 3" id="KW-0547">Nucleotide-binding</keyword>
<evidence type="ECO:0000256" key="2">
    <source>
        <dbReference type="ARBA" id="ARBA00022840"/>
    </source>
</evidence>
<comment type="caution">
    <text evidence="5">The sequence shown here is derived from an EMBL/GenBank/DDBJ whole genome shotgun (WGS) entry which is preliminary data.</text>
</comment>
<keyword evidence="3" id="KW-0173">Coenzyme A biosynthesis</keyword>
<proteinExistence type="inferred from homology"/>
<dbReference type="Proteomes" id="UP000234545">
    <property type="component" value="Unassembled WGS sequence"/>
</dbReference>
<name>A0A2I1I601_9ACTO</name>
<keyword evidence="3 5" id="KW-0418">Kinase</keyword>
<feature type="binding site" evidence="3">
    <location>
        <begin position="34"/>
        <end position="39"/>
    </location>
    <ligand>
        <name>ATP</name>
        <dbReference type="ChEBI" id="CHEBI:30616"/>
    </ligand>
</feature>
<dbReference type="EMBL" id="PKKJ01000002">
    <property type="protein sequence ID" value="PKY66544.1"/>
    <property type="molecule type" value="Genomic_DNA"/>
</dbReference>
<dbReference type="OrthoDB" id="9812943at2"/>
<dbReference type="RefSeq" id="WP_101627757.1">
    <property type="nucleotide sequence ID" value="NZ_PKKJ01000002.1"/>
</dbReference>
<comment type="similarity">
    <text evidence="3">Belongs to the CoaE family.</text>
</comment>
<comment type="function">
    <text evidence="3">Catalyzes the phosphorylation of the 3'-hydroxyl group of dephosphocoenzyme A to form coenzyme A.</text>
</comment>
<comment type="subcellular location">
    <subcellularLocation>
        <location evidence="3">Cytoplasm</location>
    </subcellularLocation>
</comment>
<dbReference type="Gene3D" id="3.40.50.300">
    <property type="entry name" value="P-loop containing nucleotide triphosphate hydrolases"/>
    <property type="match status" value="1"/>
</dbReference>
<dbReference type="NCBIfam" id="TIGR00152">
    <property type="entry name" value="dephospho-CoA kinase"/>
    <property type="match status" value="1"/>
</dbReference>